<dbReference type="Pfam" id="PF07730">
    <property type="entry name" value="HisKA_3"/>
    <property type="match status" value="1"/>
</dbReference>
<dbReference type="Proteomes" id="UP000636891">
    <property type="component" value="Unassembled WGS sequence"/>
</dbReference>
<protein>
    <submittedName>
        <fullName evidence="6">Two-component sensor histidine kinase</fullName>
    </submittedName>
</protein>
<dbReference type="InterPro" id="IPR003594">
    <property type="entry name" value="HATPase_dom"/>
</dbReference>
<dbReference type="GO" id="GO:0016301">
    <property type="term" value="F:kinase activity"/>
    <property type="evidence" value="ECO:0007669"/>
    <property type="project" value="UniProtKB-KW"/>
</dbReference>
<proteinExistence type="predicted"/>
<dbReference type="RefSeq" id="WP_055203215.1">
    <property type="nucleotide sequence ID" value="NZ_JACOOK010000002.1"/>
</dbReference>
<comment type="caution">
    <text evidence="6">The sequence shown here is derived from an EMBL/GenBank/DDBJ whole genome shotgun (WGS) entry which is preliminary data.</text>
</comment>
<feature type="transmembrane region" description="Helical" evidence="4">
    <location>
        <begin position="31"/>
        <end position="47"/>
    </location>
</feature>
<dbReference type="CDD" id="cd16917">
    <property type="entry name" value="HATPase_UhpB-NarQ-NarX-like"/>
    <property type="match status" value="1"/>
</dbReference>
<dbReference type="InterPro" id="IPR050482">
    <property type="entry name" value="Sensor_HK_TwoCompSys"/>
</dbReference>
<gene>
    <name evidence="6" type="ORF">H8S08_05815</name>
</gene>
<keyword evidence="4" id="KW-0472">Membrane</keyword>
<evidence type="ECO:0000313" key="6">
    <source>
        <dbReference type="EMBL" id="MBC5616537.1"/>
    </source>
</evidence>
<keyword evidence="1" id="KW-0808">Transferase</keyword>
<evidence type="ECO:0000256" key="4">
    <source>
        <dbReference type="SAM" id="Phobius"/>
    </source>
</evidence>
<evidence type="ECO:0000256" key="3">
    <source>
        <dbReference type="ARBA" id="ARBA00023012"/>
    </source>
</evidence>
<dbReference type="InterPro" id="IPR036890">
    <property type="entry name" value="HATPase_C_sf"/>
</dbReference>
<dbReference type="Gene3D" id="1.20.5.1930">
    <property type="match status" value="1"/>
</dbReference>
<evidence type="ECO:0000313" key="7">
    <source>
        <dbReference type="Proteomes" id="UP000636891"/>
    </source>
</evidence>
<dbReference type="SUPFAM" id="SSF55874">
    <property type="entry name" value="ATPase domain of HSP90 chaperone/DNA topoisomerase II/histidine kinase"/>
    <property type="match status" value="1"/>
</dbReference>
<keyword evidence="7" id="KW-1185">Reference proteome</keyword>
<dbReference type="InterPro" id="IPR011712">
    <property type="entry name" value="Sig_transdc_His_kin_sub3_dim/P"/>
</dbReference>
<dbReference type="InterPro" id="IPR005467">
    <property type="entry name" value="His_kinase_dom"/>
</dbReference>
<feature type="transmembrane region" description="Helical" evidence="4">
    <location>
        <begin position="6"/>
        <end position="24"/>
    </location>
</feature>
<dbReference type="Gene3D" id="3.30.565.10">
    <property type="entry name" value="Histidine kinase-like ATPase, C-terminal domain"/>
    <property type="match status" value="1"/>
</dbReference>
<dbReference type="EMBL" id="JACOOK010000002">
    <property type="protein sequence ID" value="MBC5616537.1"/>
    <property type="molecule type" value="Genomic_DNA"/>
</dbReference>
<feature type="transmembrane region" description="Helical" evidence="4">
    <location>
        <begin position="67"/>
        <end position="86"/>
    </location>
</feature>
<feature type="domain" description="Histidine kinase" evidence="5">
    <location>
        <begin position="121"/>
        <end position="311"/>
    </location>
</feature>
<accession>A0ABR7CLK2</accession>
<dbReference type="PANTHER" id="PTHR24421">
    <property type="entry name" value="NITRATE/NITRITE SENSOR PROTEIN NARX-RELATED"/>
    <property type="match status" value="1"/>
</dbReference>
<organism evidence="6 7">
    <name type="scientific">Alistipes hominis</name>
    <dbReference type="NCBI Taxonomy" id="2763015"/>
    <lineage>
        <taxon>Bacteria</taxon>
        <taxon>Pseudomonadati</taxon>
        <taxon>Bacteroidota</taxon>
        <taxon>Bacteroidia</taxon>
        <taxon>Bacteroidales</taxon>
        <taxon>Rikenellaceae</taxon>
        <taxon>Alistipes</taxon>
    </lineage>
</organism>
<keyword evidence="4" id="KW-0812">Transmembrane</keyword>
<evidence type="ECO:0000256" key="1">
    <source>
        <dbReference type="ARBA" id="ARBA00022679"/>
    </source>
</evidence>
<keyword evidence="4" id="KW-1133">Transmembrane helix</keyword>
<keyword evidence="3" id="KW-0902">Two-component regulatory system</keyword>
<dbReference type="Pfam" id="PF02518">
    <property type="entry name" value="HATPase_c"/>
    <property type="match status" value="1"/>
</dbReference>
<evidence type="ECO:0000256" key="2">
    <source>
        <dbReference type="ARBA" id="ARBA00022777"/>
    </source>
</evidence>
<evidence type="ECO:0000259" key="5">
    <source>
        <dbReference type="PROSITE" id="PS50109"/>
    </source>
</evidence>
<reference evidence="6 7" key="1">
    <citation type="submission" date="2020-08" db="EMBL/GenBank/DDBJ databases">
        <title>Genome public.</title>
        <authorList>
            <person name="Liu C."/>
            <person name="Sun Q."/>
        </authorList>
    </citation>
    <scope>NUCLEOTIDE SEQUENCE [LARGE SCALE GENOMIC DNA]</scope>
    <source>
        <strain evidence="6 7">New-7</strain>
    </source>
</reference>
<sequence>MVKEILLIISVILQIIAAIVAIGLTRRTKYNLSWMLFTVALTCMAFLRLGEYVQITDLKEWRLPSEFFIWTGIVTSLCFAVGMLLVQKIFNYIARAERQRRISERRILNTVLRTEEKERQRFSKDLHDGLGPLLSSAKMSISALSSGDTDERNREILRNANYVIDEAIRSLREISVNLSPHILNDFGLSRAISNFINRLPRGAMRINFSTNLRTERFDMDIEVILYRIVCELINNSLKHSGASVATVSLVYADGVLRLDYRDNGCGFDVAKVEQKGMGIANIQSRVSSLKGDFALKSTPGRGMNAVVEVHV</sequence>
<keyword evidence="2 6" id="KW-0418">Kinase</keyword>
<name>A0ABR7CLK2_9BACT</name>
<dbReference type="PROSITE" id="PS50109">
    <property type="entry name" value="HIS_KIN"/>
    <property type="match status" value="1"/>
</dbReference>